<name>A0ABP1HSK0_9EUKA</name>
<dbReference type="Proteomes" id="UP001642409">
    <property type="component" value="Unassembled WGS sequence"/>
</dbReference>
<reference evidence="1 2" key="1">
    <citation type="submission" date="2024-07" db="EMBL/GenBank/DDBJ databases">
        <authorList>
            <person name="Akdeniz Z."/>
        </authorList>
    </citation>
    <scope>NUCLEOTIDE SEQUENCE [LARGE SCALE GENOMIC DNA]</scope>
</reference>
<organism evidence="1 2">
    <name type="scientific">Hexamita inflata</name>
    <dbReference type="NCBI Taxonomy" id="28002"/>
    <lineage>
        <taxon>Eukaryota</taxon>
        <taxon>Metamonada</taxon>
        <taxon>Diplomonadida</taxon>
        <taxon>Hexamitidae</taxon>
        <taxon>Hexamitinae</taxon>
        <taxon>Hexamita</taxon>
    </lineage>
</organism>
<evidence type="ECO:0000313" key="2">
    <source>
        <dbReference type="Proteomes" id="UP001642409"/>
    </source>
</evidence>
<dbReference type="EMBL" id="CAXDID020000037">
    <property type="protein sequence ID" value="CAL5997753.1"/>
    <property type="molecule type" value="Genomic_DNA"/>
</dbReference>
<accession>A0ABP1HSK0</accession>
<comment type="caution">
    <text evidence="1">The sequence shown here is derived from an EMBL/GenBank/DDBJ whole genome shotgun (WGS) entry which is preliminary data.</text>
</comment>
<protein>
    <submittedName>
        <fullName evidence="1">Hypothetical_protein</fullName>
    </submittedName>
</protein>
<evidence type="ECO:0000313" key="1">
    <source>
        <dbReference type="EMBL" id="CAL5997753.1"/>
    </source>
</evidence>
<proteinExistence type="predicted"/>
<sequence length="104" mass="11890">MERSRKSVGVLMPELKRTVSLGQYLGVTENIKEASINTLIAHSQVFSQMTEAEPESQDKLDKLRQIRATKYLSSPLDLATNEEFLKRIQNVALLKQQMKENKIN</sequence>
<gene>
    <name evidence="1" type="ORF">HINF_LOCUS15399</name>
</gene>
<keyword evidence="2" id="KW-1185">Reference proteome</keyword>